<dbReference type="FunFam" id="3.40.50.300:FF:000854">
    <property type="entry name" value="Multidrug ABC transporter ATP-binding protein"/>
    <property type="match status" value="1"/>
</dbReference>
<comment type="subcellular location">
    <subcellularLocation>
        <location evidence="1">Cell membrane</location>
        <topology evidence="1">Multi-pass membrane protein</topology>
    </subcellularLocation>
</comment>
<feature type="transmembrane region" description="Helical" evidence="9">
    <location>
        <begin position="259"/>
        <end position="279"/>
    </location>
</feature>
<dbReference type="Pfam" id="PF00005">
    <property type="entry name" value="ABC_tran"/>
    <property type="match status" value="1"/>
</dbReference>
<protein>
    <recommendedName>
        <fullName evidence="13">ABC transporter</fullName>
    </recommendedName>
</protein>
<keyword evidence="5" id="KW-0547">Nucleotide-binding</keyword>
<dbReference type="SMART" id="SM00382">
    <property type="entry name" value="AAA"/>
    <property type="match status" value="1"/>
</dbReference>
<evidence type="ECO:0000256" key="6">
    <source>
        <dbReference type="ARBA" id="ARBA00022840"/>
    </source>
</evidence>
<feature type="domain" description="ABC transmembrane type-1" evidence="11">
    <location>
        <begin position="43"/>
        <end position="324"/>
    </location>
</feature>
<dbReference type="GO" id="GO:0016887">
    <property type="term" value="F:ATP hydrolysis activity"/>
    <property type="evidence" value="ECO:0007669"/>
    <property type="project" value="InterPro"/>
</dbReference>
<sequence>MTSTASGASAASSADAPVNRPRTVSTLMRLHPFVKGSYTRLTLGIGTAIVGAVVALAIPVVLSWIVDGPLTTLDTAQIFPAVGLIAALGVLEALLIALRRWLVLKPGTHVDGAMRKSIYNHLQQLPLAFHDKWQSGQLLSRAMSDISTVRRWISFGFVMLTVNVITIVAGFAMLFFWNPVMAAVFTACSLPMLFFGIRFELRYRALSRSAQDQAGDVATNVEESVHGIRVLKAFGRSTFALDGFSARAKRLRRTETTKGVVIGNFTLGLTVLEAVAYALSLVVGIFLVSSGAITVGVLFAFFTTAAVLRWPLDSIGFLLQLTIDARTALDRFFEVIDEPVRVEEAAHPRELPADRGSLIFENVSFKFADAPEGASPLLRDLSLAVRPGETMAVVGLTGSGKTTLTGLTTRLYDVTAGRILVDGVDIRDARLSDLRSRVAMAFEDATLFSMSVRENVLLGRPDLLYPAGEAEQAASDQLLSQALEIAQADFVYSLPDGIDTKIGEEGLSLSGGQRQRLALARAIVTQPAVLVLDDPLSALDVTTEQQVEAALRRVLATTTALIVAHRPSTVMLADRVAVLHEGRIAEVGTHSELLARSALYRHIISSESDEPHELSDATGDNEVVIDTGAQALGEVDGTDGVRGILP</sequence>
<dbReference type="AlphaFoldDB" id="A0A094Q3I4"/>
<dbReference type="InterPro" id="IPR003593">
    <property type="entry name" value="AAA+_ATPase"/>
</dbReference>
<evidence type="ECO:0000256" key="8">
    <source>
        <dbReference type="ARBA" id="ARBA00023136"/>
    </source>
</evidence>
<evidence type="ECO:0000256" key="7">
    <source>
        <dbReference type="ARBA" id="ARBA00022989"/>
    </source>
</evidence>
<dbReference type="EMBL" id="JNSL01000079">
    <property type="protein sequence ID" value="KGA16634.1"/>
    <property type="molecule type" value="Genomic_DNA"/>
</dbReference>
<feature type="transmembrane region" description="Helical" evidence="9">
    <location>
        <begin position="78"/>
        <end position="98"/>
    </location>
</feature>
<dbReference type="PANTHER" id="PTHR43394:SF1">
    <property type="entry name" value="ATP-BINDING CASSETTE SUB-FAMILY B MEMBER 10, MITOCHONDRIAL"/>
    <property type="match status" value="1"/>
</dbReference>
<feature type="transmembrane region" description="Helical" evidence="9">
    <location>
        <begin position="180"/>
        <end position="199"/>
    </location>
</feature>
<evidence type="ECO:0000259" key="11">
    <source>
        <dbReference type="PROSITE" id="PS50929"/>
    </source>
</evidence>
<accession>A0A094Q3I4</accession>
<dbReference type="SUPFAM" id="SSF52540">
    <property type="entry name" value="P-loop containing nucleoside triphosphate hydrolases"/>
    <property type="match status" value="1"/>
</dbReference>
<dbReference type="GO" id="GO:0005886">
    <property type="term" value="C:plasma membrane"/>
    <property type="evidence" value="ECO:0007669"/>
    <property type="project" value="UniProtKB-SubCell"/>
</dbReference>
<dbReference type="PROSITE" id="PS50893">
    <property type="entry name" value="ABC_TRANSPORTER_2"/>
    <property type="match status" value="1"/>
</dbReference>
<keyword evidence="6" id="KW-0067">ATP-binding</keyword>
<keyword evidence="4 9" id="KW-0812">Transmembrane</keyword>
<dbReference type="CDD" id="cd18543">
    <property type="entry name" value="ABC_6TM_Rv0194_D1_like"/>
    <property type="match status" value="1"/>
</dbReference>
<dbReference type="GO" id="GO:0015421">
    <property type="term" value="F:ABC-type oligopeptide transporter activity"/>
    <property type="evidence" value="ECO:0007669"/>
    <property type="project" value="TreeGrafter"/>
</dbReference>
<dbReference type="PANTHER" id="PTHR43394">
    <property type="entry name" value="ATP-DEPENDENT PERMEASE MDL1, MITOCHONDRIAL"/>
    <property type="match status" value="1"/>
</dbReference>
<dbReference type="Pfam" id="PF00664">
    <property type="entry name" value="ABC_membrane"/>
    <property type="match status" value="1"/>
</dbReference>
<evidence type="ECO:0008006" key="13">
    <source>
        <dbReference type="Google" id="ProtNLM"/>
    </source>
</evidence>
<dbReference type="PROSITE" id="PS50929">
    <property type="entry name" value="ABC_TM1F"/>
    <property type="match status" value="1"/>
</dbReference>
<comment type="caution">
    <text evidence="12">The sequence shown here is derived from an EMBL/GenBank/DDBJ whole genome shotgun (WGS) entry which is preliminary data.</text>
</comment>
<proteinExistence type="predicted"/>
<reference evidence="12" key="1">
    <citation type="submission" date="2014-06" db="EMBL/GenBank/DDBJ databases">
        <title>Key roles for freshwater Actinobacteria revealed by deep metagenomic sequencing.</title>
        <authorList>
            <person name="Ghai R."/>
            <person name="Mizuno C.M."/>
            <person name="Picazo A."/>
            <person name="Camacho A."/>
            <person name="Rodriguez-Valera F."/>
        </authorList>
    </citation>
    <scope>NUCLEOTIDE SEQUENCE</scope>
</reference>
<dbReference type="InterPro" id="IPR011527">
    <property type="entry name" value="ABC1_TM_dom"/>
</dbReference>
<evidence type="ECO:0000256" key="3">
    <source>
        <dbReference type="ARBA" id="ARBA00022475"/>
    </source>
</evidence>
<dbReference type="PROSITE" id="PS00211">
    <property type="entry name" value="ABC_TRANSPORTER_1"/>
    <property type="match status" value="1"/>
</dbReference>
<dbReference type="SUPFAM" id="SSF90123">
    <property type="entry name" value="ABC transporter transmembrane region"/>
    <property type="match status" value="1"/>
</dbReference>
<keyword evidence="7 9" id="KW-1133">Transmembrane helix</keyword>
<evidence type="ECO:0000256" key="4">
    <source>
        <dbReference type="ARBA" id="ARBA00022692"/>
    </source>
</evidence>
<evidence type="ECO:0000256" key="5">
    <source>
        <dbReference type="ARBA" id="ARBA00022741"/>
    </source>
</evidence>
<dbReference type="Gene3D" id="3.40.50.300">
    <property type="entry name" value="P-loop containing nucleotide triphosphate hydrolases"/>
    <property type="match status" value="1"/>
</dbReference>
<evidence type="ECO:0000256" key="2">
    <source>
        <dbReference type="ARBA" id="ARBA00022448"/>
    </source>
</evidence>
<feature type="transmembrane region" description="Helical" evidence="9">
    <location>
        <begin position="41"/>
        <end position="66"/>
    </location>
</feature>
<dbReference type="GO" id="GO:0005524">
    <property type="term" value="F:ATP binding"/>
    <property type="evidence" value="ECO:0007669"/>
    <property type="project" value="UniProtKB-KW"/>
</dbReference>
<keyword evidence="3" id="KW-1003">Cell membrane</keyword>
<dbReference type="InterPro" id="IPR003439">
    <property type="entry name" value="ABC_transporter-like_ATP-bd"/>
</dbReference>
<evidence type="ECO:0000256" key="9">
    <source>
        <dbReference type="SAM" id="Phobius"/>
    </source>
</evidence>
<feature type="transmembrane region" description="Helical" evidence="9">
    <location>
        <begin position="285"/>
        <end position="308"/>
    </location>
</feature>
<evidence type="ECO:0000259" key="10">
    <source>
        <dbReference type="PROSITE" id="PS50893"/>
    </source>
</evidence>
<name>A0A094Q3I4_9ZZZZ</name>
<dbReference type="InterPro" id="IPR039421">
    <property type="entry name" value="Type_1_exporter"/>
</dbReference>
<dbReference type="InterPro" id="IPR027417">
    <property type="entry name" value="P-loop_NTPase"/>
</dbReference>
<evidence type="ECO:0000313" key="12">
    <source>
        <dbReference type="EMBL" id="KGA16634.1"/>
    </source>
</evidence>
<feature type="domain" description="ABC transporter" evidence="10">
    <location>
        <begin position="358"/>
        <end position="606"/>
    </location>
</feature>
<gene>
    <name evidence="12" type="ORF">GM51_12130</name>
</gene>
<dbReference type="InterPro" id="IPR036640">
    <property type="entry name" value="ABC1_TM_sf"/>
</dbReference>
<keyword evidence="8 9" id="KW-0472">Membrane</keyword>
<evidence type="ECO:0000256" key="1">
    <source>
        <dbReference type="ARBA" id="ARBA00004651"/>
    </source>
</evidence>
<feature type="transmembrane region" description="Helical" evidence="9">
    <location>
        <begin position="152"/>
        <end position="174"/>
    </location>
</feature>
<keyword evidence="2" id="KW-0813">Transport</keyword>
<dbReference type="InterPro" id="IPR017871">
    <property type="entry name" value="ABC_transporter-like_CS"/>
</dbReference>
<organism evidence="12">
    <name type="scientific">freshwater metagenome</name>
    <dbReference type="NCBI Taxonomy" id="449393"/>
    <lineage>
        <taxon>unclassified sequences</taxon>
        <taxon>metagenomes</taxon>
        <taxon>ecological metagenomes</taxon>
    </lineage>
</organism>
<dbReference type="Gene3D" id="1.20.1560.10">
    <property type="entry name" value="ABC transporter type 1, transmembrane domain"/>
    <property type="match status" value="1"/>
</dbReference>